<dbReference type="Proteomes" id="UP000827976">
    <property type="component" value="Chromosome 11"/>
</dbReference>
<organism evidence="1 2">
    <name type="scientific">Dioscorea alata</name>
    <name type="common">Purple yam</name>
    <dbReference type="NCBI Taxonomy" id="55571"/>
    <lineage>
        <taxon>Eukaryota</taxon>
        <taxon>Viridiplantae</taxon>
        <taxon>Streptophyta</taxon>
        <taxon>Embryophyta</taxon>
        <taxon>Tracheophyta</taxon>
        <taxon>Spermatophyta</taxon>
        <taxon>Magnoliopsida</taxon>
        <taxon>Liliopsida</taxon>
        <taxon>Dioscoreales</taxon>
        <taxon>Dioscoreaceae</taxon>
        <taxon>Dioscorea</taxon>
    </lineage>
</organism>
<comment type="caution">
    <text evidence="1">The sequence shown here is derived from an EMBL/GenBank/DDBJ whole genome shotgun (WGS) entry which is preliminary data.</text>
</comment>
<sequence length="566" mass="63203">MEPKIRRQAGAQSSPERPRPWPEPPPSRKLQSKHQQQQQPVRRIPVVYYLSKNHHLEHPHFIEVPVSSPDGLYLRDVINRLVVLRGRRMPGMYSWSCKRGYKNGFVWHDLSEDDLILPVHGNEYVLKGSELLDRTPSDRGRDTGSNLKVEKCKQSQQEVHGFPRTRERYSSSSPPPISIKDVRSPSRQASIPCLVGSSGNASPKQEGSPHPSWETGSPSLVDYRVVKPSGAIDASTQTDDNGGTKPRERGRRRATRATNEILELESEERHFEENQRSKELSGAVKNGLSPPPLSASPLSSYGKIDTLESLIREDARKMNRFRILEEEEVFVPTRVKMKATNLLMQLITCGAISVKDHRSLGLIPTYKPSYSHMNVSPSMFTNSVLLGEHDSPLEAPSFMGARMDEKECFSGALLETMNYKEGFRKGLPNLQRTSYDENRNCESPNLEDEDKEVGSHRSKCLPRPFRVTAVKPSSRNEALLSPTSDVPKNAFAASICNQSRYLGSSHGGSNRISDSSSARGSSIRLESLREEKGKVIKIEERLTSGARVIIQSRAPLSDSDDSAGSC</sequence>
<gene>
    <name evidence="1" type="ORF">IHE45_11G085200</name>
</gene>
<dbReference type="EMBL" id="CM037021">
    <property type="protein sequence ID" value="KAH7669548.1"/>
    <property type="molecule type" value="Genomic_DNA"/>
</dbReference>
<accession>A0ACB7V7Y4</accession>
<keyword evidence="2" id="KW-1185">Reference proteome</keyword>
<reference evidence="2" key="1">
    <citation type="journal article" date="2022" name="Nat. Commun.">
        <title>Chromosome evolution and the genetic basis of agronomically important traits in greater yam.</title>
        <authorList>
            <person name="Bredeson J.V."/>
            <person name="Lyons J.B."/>
            <person name="Oniyinde I.O."/>
            <person name="Okereke N.R."/>
            <person name="Kolade O."/>
            <person name="Nnabue I."/>
            <person name="Nwadili C.O."/>
            <person name="Hribova E."/>
            <person name="Parker M."/>
            <person name="Nwogha J."/>
            <person name="Shu S."/>
            <person name="Carlson J."/>
            <person name="Kariba R."/>
            <person name="Muthemba S."/>
            <person name="Knop K."/>
            <person name="Barton G.J."/>
            <person name="Sherwood A.V."/>
            <person name="Lopez-Montes A."/>
            <person name="Asiedu R."/>
            <person name="Jamnadass R."/>
            <person name="Muchugi A."/>
            <person name="Goodstein D."/>
            <person name="Egesi C.N."/>
            <person name="Featherston J."/>
            <person name="Asfaw A."/>
            <person name="Simpson G.G."/>
            <person name="Dolezel J."/>
            <person name="Hendre P.S."/>
            <person name="Van Deynze A."/>
            <person name="Kumar P.L."/>
            <person name="Obidiegwu J.E."/>
            <person name="Bhattacharjee R."/>
            <person name="Rokhsar D.S."/>
        </authorList>
    </citation>
    <scope>NUCLEOTIDE SEQUENCE [LARGE SCALE GENOMIC DNA]</scope>
    <source>
        <strain evidence="2">cv. TDa95/00328</strain>
    </source>
</reference>
<protein>
    <submittedName>
        <fullName evidence="1">Protein SOSEKI 2 magnoliopsida protein</fullName>
    </submittedName>
</protein>
<evidence type="ECO:0000313" key="1">
    <source>
        <dbReference type="EMBL" id="KAH7669548.1"/>
    </source>
</evidence>
<evidence type="ECO:0000313" key="2">
    <source>
        <dbReference type="Proteomes" id="UP000827976"/>
    </source>
</evidence>
<name>A0ACB7V7Y4_DIOAL</name>
<proteinExistence type="predicted"/>